<dbReference type="EMBL" id="CAUYUJ010006892">
    <property type="protein sequence ID" value="CAK0818974.1"/>
    <property type="molecule type" value="Genomic_DNA"/>
</dbReference>
<comment type="subcellular location">
    <subcellularLocation>
        <location evidence="1">Membrane</location>
        <topology evidence="1">Multi-pass membrane protein</topology>
    </subcellularLocation>
</comment>
<dbReference type="Pfam" id="PF01925">
    <property type="entry name" value="TauE"/>
    <property type="match status" value="1"/>
</dbReference>
<protein>
    <recommendedName>
        <fullName evidence="7">Membrane transporter protein</fullName>
    </recommendedName>
</protein>
<keyword evidence="2" id="KW-0812">Transmembrane</keyword>
<dbReference type="Proteomes" id="UP001189429">
    <property type="component" value="Unassembled WGS sequence"/>
</dbReference>
<evidence type="ECO:0000256" key="3">
    <source>
        <dbReference type="ARBA" id="ARBA00022989"/>
    </source>
</evidence>
<accession>A0ABN9RIQ7</accession>
<keyword evidence="4" id="KW-0472">Membrane</keyword>
<evidence type="ECO:0008006" key="7">
    <source>
        <dbReference type="Google" id="ProtNLM"/>
    </source>
</evidence>
<evidence type="ECO:0000313" key="5">
    <source>
        <dbReference type="EMBL" id="CAK0818974.1"/>
    </source>
</evidence>
<keyword evidence="3" id="KW-1133">Transmembrane helix</keyword>
<keyword evidence="6" id="KW-1185">Reference proteome</keyword>
<organism evidence="5 6">
    <name type="scientific">Prorocentrum cordatum</name>
    <dbReference type="NCBI Taxonomy" id="2364126"/>
    <lineage>
        <taxon>Eukaryota</taxon>
        <taxon>Sar</taxon>
        <taxon>Alveolata</taxon>
        <taxon>Dinophyceae</taxon>
        <taxon>Prorocentrales</taxon>
        <taxon>Prorocentraceae</taxon>
        <taxon>Prorocentrum</taxon>
    </lineage>
</organism>
<evidence type="ECO:0000256" key="4">
    <source>
        <dbReference type="ARBA" id="ARBA00023136"/>
    </source>
</evidence>
<proteinExistence type="predicted"/>
<evidence type="ECO:0000256" key="1">
    <source>
        <dbReference type="ARBA" id="ARBA00004141"/>
    </source>
</evidence>
<evidence type="ECO:0000256" key="2">
    <source>
        <dbReference type="ARBA" id="ARBA00022692"/>
    </source>
</evidence>
<gene>
    <name evidence="5" type="ORF">PCOR1329_LOCUS21082</name>
</gene>
<reference evidence="5" key="1">
    <citation type="submission" date="2023-10" db="EMBL/GenBank/DDBJ databases">
        <authorList>
            <person name="Chen Y."/>
            <person name="Shah S."/>
            <person name="Dougan E. K."/>
            <person name="Thang M."/>
            <person name="Chan C."/>
        </authorList>
    </citation>
    <scope>NUCLEOTIDE SEQUENCE [LARGE SCALE GENOMIC DNA]</scope>
</reference>
<comment type="caution">
    <text evidence="5">The sequence shown here is derived from an EMBL/GenBank/DDBJ whole genome shotgun (WGS) entry which is preliminary data.</text>
</comment>
<sequence length="106" mass="10687">MVLPSLVSLATHCRLGNVRAGMALPLSLGSAAGALVGGSVATQAPEEPLQWLFSAVLVAIGSQKLWALRGRPGPRRGTACGAPRCAACGQRQGAGSAKAVTLLLEL</sequence>
<evidence type="ECO:0000313" key="6">
    <source>
        <dbReference type="Proteomes" id="UP001189429"/>
    </source>
</evidence>
<dbReference type="InterPro" id="IPR002781">
    <property type="entry name" value="TM_pro_TauE-like"/>
</dbReference>
<name>A0ABN9RIQ7_9DINO</name>